<evidence type="ECO:0000256" key="1">
    <source>
        <dbReference type="ARBA" id="ARBA00022801"/>
    </source>
</evidence>
<evidence type="ECO:0000256" key="5">
    <source>
        <dbReference type="SAM" id="Phobius"/>
    </source>
</evidence>
<dbReference type="PROSITE" id="PS51910">
    <property type="entry name" value="GH18_2"/>
    <property type="match status" value="1"/>
</dbReference>
<dbReference type="PANTHER" id="PTHR46066">
    <property type="entry name" value="CHITINASE DOMAIN-CONTAINING PROTEIN 1 FAMILY MEMBER"/>
    <property type="match status" value="1"/>
</dbReference>
<dbReference type="Proteomes" id="UP000216961">
    <property type="component" value="Unassembled WGS sequence"/>
</dbReference>
<keyword evidence="2 3" id="KW-0326">Glycosidase</keyword>
<dbReference type="Gene3D" id="3.20.20.80">
    <property type="entry name" value="Glycosidases"/>
    <property type="match status" value="1"/>
</dbReference>
<dbReference type="PROSITE" id="PS01095">
    <property type="entry name" value="GH18_1"/>
    <property type="match status" value="1"/>
</dbReference>
<evidence type="ECO:0000256" key="3">
    <source>
        <dbReference type="RuleBase" id="RU000489"/>
    </source>
</evidence>
<feature type="transmembrane region" description="Helical" evidence="5">
    <location>
        <begin position="21"/>
        <end position="41"/>
    </location>
</feature>
<dbReference type="InterPro" id="IPR029070">
    <property type="entry name" value="Chitinase_insertion_sf"/>
</dbReference>
<evidence type="ECO:0000256" key="4">
    <source>
        <dbReference type="RuleBase" id="RU004453"/>
    </source>
</evidence>
<dbReference type="Gene3D" id="3.10.50.10">
    <property type="match status" value="1"/>
</dbReference>
<dbReference type="InterPro" id="IPR003646">
    <property type="entry name" value="SH3-like_bac-type"/>
</dbReference>
<dbReference type="InterPro" id="IPR011583">
    <property type="entry name" value="Chitinase_II/V-like_cat"/>
</dbReference>
<dbReference type="GO" id="GO:0005975">
    <property type="term" value="P:carbohydrate metabolic process"/>
    <property type="evidence" value="ECO:0007669"/>
    <property type="project" value="InterPro"/>
</dbReference>
<keyword evidence="1 3" id="KW-0378">Hydrolase</keyword>
<dbReference type="Pfam" id="PF00704">
    <property type="entry name" value="Glyco_hydro_18"/>
    <property type="match status" value="1"/>
</dbReference>
<dbReference type="Gene3D" id="3.30.457.10">
    <property type="entry name" value="Copper amine oxidase-like, N-terminal domain"/>
    <property type="match status" value="1"/>
</dbReference>
<protein>
    <submittedName>
        <fullName evidence="8">Peptidoglycan hydrolase</fullName>
    </submittedName>
</protein>
<gene>
    <name evidence="8" type="ORF">CHH57_03185</name>
</gene>
<name>A0AA91TVN2_NIACI</name>
<sequence>MTEIKYSFQKKPTKRKLIGGIIIAALLVVISFIMLMFYPFANKDKVEYFKGKNPVLLNGEQVGNAIIDKGTVYLPLNIWQEKIDESITYDENSNSVIVTTKDKVIQFPSDSVSYYVNNKNTKLSFHPLRDENGTVYLALDPLASFYPIQYSIVEDNHVVLLEENGQERASGIFTTKKVKNDFTRLRSEAALRSPYTGELVPGEHVTIEKEVDGFYFVRKANGIAGFVKKKYVDKGKSEVVEVELEQKEPKLKKINGPIQLTWEAVYSRNPDTSKISKMHGVNVVSPTWFKLKGTDGNVSNLGSKAYVEWAHKQDYQVWGLFSNAFDPDKTHEVFKDYQKRQTVIRQLLVYSEMYDLDGINIDIENVREEDGKYITQFVREATPYLHDAGLTVSMDITFIAGGNYSAFLQRDHLAEIVDYLVVMAYDEHWATSPNPGSVASFPWVEANLETLLDIVPSDKLVLGVPLYARLWEEKENGELSSKSLSMESVEEWLKEHKVTPTYDEASGQNYGEYYDEKTKSTFKIWLEDELSLTKRAELVEKYNLAGLASWSRTFANEAAWSALSLEKKEQ</sequence>
<dbReference type="GO" id="GO:0008061">
    <property type="term" value="F:chitin binding"/>
    <property type="evidence" value="ECO:0007669"/>
    <property type="project" value="InterPro"/>
</dbReference>
<dbReference type="SUPFAM" id="SSF55383">
    <property type="entry name" value="Copper amine oxidase, domain N"/>
    <property type="match status" value="1"/>
</dbReference>
<keyword evidence="5" id="KW-0812">Transmembrane</keyword>
<dbReference type="EMBL" id="NPBQ01000020">
    <property type="protein sequence ID" value="PAD84768.1"/>
    <property type="molecule type" value="Genomic_DNA"/>
</dbReference>
<organism evidence="8 9">
    <name type="scientific">Niallia circulans</name>
    <name type="common">Bacillus circulans</name>
    <dbReference type="NCBI Taxonomy" id="1397"/>
    <lineage>
        <taxon>Bacteria</taxon>
        <taxon>Bacillati</taxon>
        <taxon>Bacillota</taxon>
        <taxon>Bacilli</taxon>
        <taxon>Bacillales</taxon>
        <taxon>Bacillaceae</taxon>
        <taxon>Niallia</taxon>
    </lineage>
</organism>
<dbReference type="GO" id="GO:0004553">
    <property type="term" value="F:hydrolase activity, hydrolyzing O-glycosyl compounds"/>
    <property type="evidence" value="ECO:0007669"/>
    <property type="project" value="InterPro"/>
</dbReference>
<comment type="similarity">
    <text evidence="4">Belongs to the glycosyl hydrolase 18 family.</text>
</comment>
<dbReference type="AlphaFoldDB" id="A0AA91TVN2"/>
<evidence type="ECO:0000259" key="6">
    <source>
        <dbReference type="PROSITE" id="PS51781"/>
    </source>
</evidence>
<keyword evidence="5" id="KW-1133">Transmembrane helix</keyword>
<evidence type="ECO:0000313" key="9">
    <source>
        <dbReference type="Proteomes" id="UP000216961"/>
    </source>
</evidence>
<dbReference type="SMART" id="SM00636">
    <property type="entry name" value="Glyco_18"/>
    <property type="match status" value="1"/>
</dbReference>
<dbReference type="SUPFAM" id="SSF51445">
    <property type="entry name" value="(Trans)glycosidases"/>
    <property type="match status" value="1"/>
</dbReference>
<evidence type="ECO:0000256" key="2">
    <source>
        <dbReference type="ARBA" id="ARBA00023295"/>
    </source>
</evidence>
<feature type="domain" description="SH3b" evidence="6">
    <location>
        <begin position="173"/>
        <end position="236"/>
    </location>
</feature>
<dbReference type="RefSeq" id="WP_095328875.1">
    <property type="nucleotide sequence ID" value="NZ_CP053315.1"/>
</dbReference>
<dbReference type="Pfam" id="PF07833">
    <property type="entry name" value="Cu_amine_oxidN1"/>
    <property type="match status" value="1"/>
</dbReference>
<dbReference type="PANTHER" id="PTHR46066:SF2">
    <property type="entry name" value="CHITINASE DOMAIN-CONTAINING PROTEIN 1"/>
    <property type="match status" value="1"/>
</dbReference>
<dbReference type="InterPro" id="IPR001579">
    <property type="entry name" value="Glyco_hydro_18_chit_AS"/>
</dbReference>
<dbReference type="SMART" id="SM00287">
    <property type="entry name" value="SH3b"/>
    <property type="match status" value="1"/>
</dbReference>
<evidence type="ECO:0000313" key="8">
    <source>
        <dbReference type="EMBL" id="PAD84768.1"/>
    </source>
</evidence>
<dbReference type="InterPro" id="IPR017853">
    <property type="entry name" value="GH"/>
</dbReference>
<keyword evidence="5" id="KW-0472">Membrane</keyword>
<dbReference type="InterPro" id="IPR001223">
    <property type="entry name" value="Glyco_hydro18_cat"/>
</dbReference>
<proteinExistence type="inferred from homology"/>
<reference evidence="8 9" key="1">
    <citation type="submission" date="2017-07" db="EMBL/GenBank/DDBJ databases">
        <title>Isolation and whole genome analysis of endospore-forming bacteria from heroin.</title>
        <authorList>
            <person name="Kalinowski J."/>
            <person name="Ahrens B."/>
            <person name="Al-Dilaimi A."/>
            <person name="Winkler A."/>
            <person name="Wibberg D."/>
            <person name="Schleenbecker U."/>
            <person name="Ruckert C."/>
            <person name="Wolfel R."/>
            <person name="Grass G."/>
        </authorList>
    </citation>
    <scope>NUCLEOTIDE SEQUENCE [LARGE SCALE GENOMIC DNA]</scope>
    <source>
        <strain evidence="8 9">7521-2</strain>
    </source>
</reference>
<dbReference type="PROSITE" id="PS51781">
    <property type="entry name" value="SH3B"/>
    <property type="match status" value="1"/>
</dbReference>
<dbReference type="InterPro" id="IPR012854">
    <property type="entry name" value="Cu_amine_oxidase-like_N"/>
</dbReference>
<dbReference type="Gene3D" id="2.30.30.40">
    <property type="entry name" value="SH3 Domains"/>
    <property type="match status" value="1"/>
</dbReference>
<feature type="domain" description="GH18" evidence="7">
    <location>
        <begin position="252"/>
        <end position="570"/>
    </location>
</feature>
<evidence type="ECO:0000259" key="7">
    <source>
        <dbReference type="PROSITE" id="PS51910"/>
    </source>
</evidence>
<comment type="caution">
    <text evidence="8">The sequence shown here is derived from an EMBL/GenBank/DDBJ whole genome shotgun (WGS) entry which is preliminary data.</text>
</comment>
<dbReference type="InterPro" id="IPR036582">
    <property type="entry name" value="Mao_N_sf"/>
</dbReference>
<accession>A0AA91TVN2</accession>